<evidence type="ECO:0000256" key="5">
    <source>
        <dbReference type="ARBA" id="ARBA00022448"/>
    </source>
</evidence>
<sequence length="114" mass="13224">MSTPLDLTGLVVAQNPHHTLSVLYGKILRTLQNMPQDAAYRRYTEEIIKELKFCSISLLGEGYPNSKNVSIVDKWKNLLSKQRMKLTLSRKMQAWKPWDTLVSEPPANQWKWPI</sequence>
<evidence type="ECO:0000256" key="3">
    <source>
        <dbReference type="ARBA" id="ARBA00010261"/>
    </source>
</evidence>
<name>A0A8J2RQ94_9CRUS</name>
<dbReference type="PANTHER" id="PTHR12653">
    <property type="entry name" value="NADH-UBIQUINONE OXIDOREDUCTASE 13 KD-B SUBUNIT"/>
    <property type="match status" value="1"/>
</dbReference>
<dbReference type="PANTHER" id="PTHR12653:SF0">
    <property type="entry name" value="NADH DEHYDROGENASE [UBIQUINONE] 1 ALPHA SUBCOMPLEX SUBUNIT 5"/>
    <property type="match status" value="1"/>
</dbReference>
<evidence type="ECO:0000313" key="11">
    <source>
        <dbReference type="EMBL" id="CAH0100798.1"/>
    </source>
</evidence>
<comment type="similarity">
    <text evidence="3">Belongs to the complex I NDUFA5 subunit family.</text>
</comment>
<evidence type="ECO:0000256" key="4">
    <source>
        <dbReference type="ARBA" id="ARBA00011533"/>
    </source>
</evidence>
<dbReference type="Pfam" id="PF04716">
    <property type="entry name" value="ETC_C1_NDUFA5"/>
    <property type="match status" value="1"/>
</dbReference>
<reference evidence="11" key="1">
    <citation type="submission" date="2021-11" db="EMBL/GenBank/DDBJ databases">
        <authorList>
            <person name="Schell T."/>
        </authorList>
    </citation>
    <scope>NUCLEOTIDE SEQUENCE</scope>
    <source>
        <strain evidence="11">M5</strain>
    </source>
</reference>
<dbReference type="Proteomes" id="UP000789390">
    <property type="component" value="Unassembled WGS sequence"/>
</dbReference>
<evidence type="ECO:0000256" key="6">
    <source>
        <dbReference type="ARBA" id="ARBA00022660"/>
    </source>
</evidence>
<comment type="subcellular location">
    <subcellularLocation>
        <location evidence="2">Mitochondrion inner membrane</location>
        <topology evidence="2">Peripheral membrane protein</topology>
        <orientation evidence="2">Matrix side</orientation>
    </subcellularLocation>
</comment>
<evidence type="ECO:0000313" key="12">
    <source>
        <dbReference type="Proteomes" id="UP000789390"/>
    </source>
</evidence>
<comment type="caution">
    <text evidence="11">The sequence shown here is derived from an EMBL/GenBank/DDBJ whole genome shotgun (WGS) entry which is preliminary data.</text>
</comment>
<keyword evidence="10" id="KW-0472">Membrane</keyword>
<comment type="subunit">
    <text evidence="4">Complex I is composed of 45 different subunits.</text>
</comment>
<evidence type="ECO:0000256" key="2">
    <source>
        <dbReference type="ARBA" id="ARBA00004443"/>
    </source>
</evidence>
<accession>A0A8J2RQ94</accession>
<evidence type="ECO:0000256" key="8">
    <source>
        <dbReference type="ARBA" id="ARBA00022982"/>
    </source>
</evidence>
<gene>
    <name evidence="11" type="ORF">DGAL_LOCUS3086</name>
</gene>
<evidence type="ECO:0000256" key="10">
    <source>
        <dbReference type="ARBA" id="ARBA00023136"/>
    </source>
</evidence>
<dbReference type="EMBL" id="CAKKLH010000046">
    <property type="protein sequence ID" value="CAH0100798.1"/>
    <property type="molecule type" value="Genomic_DNA"/>
</dbReference>
<dbReference type="GO" id="GO:0022904">
    <property type="term" value="P:respiratory electron transport chain"/>
    <property type="evidence" value="ECO:0007669"/>
    <property type="project" value="InterPro"/>
</dbReference>
<evidence type="ECO:0000256" key="1">
    <source>
        <dbReference type="ARBA" id="ARBA00003195"/>
    </source>
</evidence>
<keyword evidence="7" id="KW-0999">Mitochondrion inner membrane</keyword>
<evidence type="ECO:0000256" key="7">
    <source>
        <dbReference type="ARBA" id="ARBA00022792"/>
    </source>
</evidence>
<keyword evidence="5" id="KW-0813">Transport</keyword>
<dbReference type="InterPro" id="IPR006806">
    <property type="entry name" value="NDUFA5"/>
</dbReference>
<dbReference type="OrthoDB" id="286811at2759"/>
<keyword evidence="8" id="KW-0249">Electron transport</keyword>
<protein>
    <recommendedName>
        <fullName evidence="13">NADH dehydrogenase [ubiquinone] 1 alpha subcomplex subunit 5</fullName>
    </recommendedName>
</protein>
<comment type="function">
    <text evidence="1">Accessory subunit of the mitochondrial membrane respiratory chain NADH dehydrogenase (Complex I), that is believed not to be involved in catalysis. Complex I functions in the transfer of electrons from NADH to the respiratory chain. The immediate electron acceptor for the enzyme is believed to be ubiquinone.</text>
</comment>
<evidence type="ECO:0000256" key="9">
    <source>
        <dbReference type="ARBA" id="ARBA00023128"/>
    </source>
</evidence>
<evidence type="ECO:0008006" key="13">
    <source>
        <dbReference type="Google" id="ProtNLM"/>
    </source>
</evidence>
<proteinExistence type="inferred from homology"/>
<keyword evidence="12" id="KW-1185">Reference proteome</keyword>
<dbReference type="GO" id="GO:0005743">
    <property type="term" value="C:mitochondrial inner membrane"/>
    <property type="evidence" value="ECO:0007669"/>
    <property type="project" value="UniProtKB-SubCell"/>
</dbReference>
<keyword evidence="6" id="KW-0679">Respiratory chain</keyword>
<keyword evidence="9" id="KW-0496">Mitochondrion</keyword>
<dbReference type="AlphaFoldDB" id="A0A8J2RQ94"/>
<organism evidence="11 12">
    <name type="scientific">Daphnia galeata</name>
    <dbReference type="NCBI Taxonomy" id="27404"/>
    <lineage>
        <taxon>Eukaryota</taxon>
        <taxon>Metazoa</taxon>
        <taxon>Ecdysozoa</taxon>
        <taxon>Arthropoda</taxon>
        <taxon>Crustacea</taxon>
        <taxon>Branchiopoda</taxon>
        <taxon>Diplostraca</taxon>
        <taxon>Cladocera</taxon>
        <taxon>Anomopoda</taxon>
        <taxon>Daphniidae</taxon>
        <taxon>Daphnia</taxon>
    </lineage>
</organism>